<name>A0A1Y2LRQ2_EPING</name>
<dbReference type="STRING" id="105696.A0A1Y2LRQ2"/>
<keyword evidence="3" id="KW-0560">Oxidoreductase</keyword>
<dbReference type="GO" id="GO:0000140">
    <property type="term" value="F:acylglycerone-phosphate reductase (NADP+) activity"/>
    <property type="evidence" value="ECO:0007669"/>
    <property type="project" value="TreeGrafter"/>
</dbReference>
<dbReference type="PANTHER" id="PTHR44169">
    <property type="entry name" value="NADPH-DEPENDENT 1-ACYLDIHYDROXYACETONE PHOSPHATE REDUCTASE"/>
    <property type="match status" value="1"/>
</dbReference>
<evidence type="ECO:0000256" key="3">
    <source>
        <dbReference type="ARBA" id="ARBA00023002"/>
    </source>
</evidence>
<evidence type="ECO:0000313" key="6">
    <source>
        <dbReference type="Proteomes" id="UP000193240"/>
    </source>
</evidence>
<dbReference type="OMA" id="RFHANEG"/>
<dbReference type="InterPro" id="IPR036291">
    <property type="entry name" value="NAD(P)-bd_dom_sf"/>
</dbReference>
<sequence length="279" mass="29389">MSQKTVLITGCSAGGIGPALVLSFQKRGYTVFATARSLKRMTELTSLSNVHVLELDVTNPHSISAVVAAVKEHTGGSLDVLVNNAGQQLIMPALDVDIDSAKSLFEVNYWGPLRMVQAFSDLLIKARGCVVNIGSGSGVVHIPFQSQYNASKAAINMLSETLRYELAPLHVRVITLVAGNVASHMSAGVNGPPPATLPAASRYKVVEAELAKGEKFADMDTSVFADGVVAAVVGGASGKVWKGGNMAATRWLIPILPGFVYDRIMVSLGRGLDKMPKSA</sequence>
<dbReference type="GO" id="GO:0004806">
    <property type="term" value="F:triacylglycerol lipase activity"/>
    <property type="evidence" value="ECO:0007669"/>
    <property type="project" value="TreeGrafter"/>
</dbReference>
<evidence type="ECO:0000256" key="2">
    <source>
        <dbReference type="ARBA" id="ARBA00022857"/>
    </source>
</evidence>
<dbReference type="AlphaFoldDB" id="A0A1Y2LRQ2"/>
<keyword evidence="6" id="KW-1185">Reference proteome</keyword>
<organism evidence="5 6">
    <name type="scientific">Epicoccum nigrum</name>
    <name type="common">Soil fungus</name>
    <name type="synonym">Epicoccum purpurascens</name>
    <dbReference type="NCBI Taxonomy" id="105696"/>
    <lineage>
        <taxon>Eukaryota</taxon>
        <taxon>Fungi</taxon>
        <taxon>Dikarya</taxon>
        <taxon>Ascomycota</taxon>
        <taxon>Pezizomycotina</taxon>
        <taxon>Dothideomycetes</taxon>
        <taxon>Pleosporomycetidae</taxon>
        <taxon>Pleosporales</taxon>
        <taxon>Pleosporineae</taxon>
        <taxon>Didymellaceae</taxon>
        <taxon>Epicoccum</taxon>
    </lineage>
</organism>
<dbReference type="PRINTS" id="PR00081">
    <property type="entry name" value="GDHRDH"/>
</dbReference>
<dbReference type="GO" id="GO:0005811">
    <property type="term" value="C:lipid droplet"/>
    <property type="evidence" value="ECO:0007669"/>
    <property type="project" value="TreeGrafter"/>
</dbReference>
<gene>
    <name evidence="5" type="ORF">B5807_09695</name>
</gene>
<proteinExistence type="inferred from homology"/>
<evidence type="ECO:0000313" key="5">
    <source>
        <dbReference type="EMBL" id="OSS45618.1"/>
    </source>
</evidence>
<dbReference type="Gene3D" id="3.40.50.720">
    <property type="entry name" value="NAD(P)-binding Rossmann-like Domain"/>
    <property type="match status" value="1"/>
</dbReference>
<comment type="similarity">
    <text evidence="1 4">Belongs to the short-chain dehydrogenases/reductases (SDR) family.</text>
</comment>
<dbReference type="EMBL" id="KZ107853">
    <property type="protein sequence ID" value="OSS45618.1"/>
    <property type="molecule type" value="Genomic_DNA"/>
</dbReference>
<dbReference type="GO" id="GO:0006654">
    <property type="term" value="P:phosphatidic acid biosynthetic process"/>
    <property type="evidence" value="ECO:0007669"/>
    <property type="project" value="TreeGrafter"/>
</dbReference>
<reference evidence="5 6" key="1">
    <citation type="journal article" date="2017" name="Genome Announc.">
        <title>Genome sequence of the saprophytic ascomycete Epicoccum nigrum ICMP 19927 strain isolated from New Zealand.</title>
        <authorList>
            <person name="Fokin M."/>
            <person name="Fleetwood D."/>
            <person name="Weir B.S."/>
            <person name="Villas-Boas S.G."/>
        </authorList>
    </citation>
    <scope>NUCLEOTIDE SEQUENCE [LARGE SCALE GENOMIC DNA]</scope>
    <source>
        <strain evidence="5 6">ICMP 19927</strain>
    </source>
</reference>
<evidence type="ECO:0000256" key="1">
    <source>
        <dbReference type="ARBA" id="ARBA00006484"/>
    </source>
</evidence>
<evidence type="ECO:0000256" key="4">
    <source>
        <dbReference type="RuleBase" id="RU000363"/>
    </source>
</evidence>
<accession>A0A1Y2LRQ2</accession>
<dbReference type="GO" id="GO:0005783">
    <property type="term" value="C:endoplasmic reticulum"/>
    <property type="evidence" value="ECO:0007669"/>
    <property type="project" value="TreeGrafter"/>
</dbReference>
<dbReference type="InterPro" id="IPR020904">
    <property type="entry name" value="Sc_DH/Rdtase_CS"/>
</dbReference>
<dbReference type="InParanoid" id="A0A1Y2LRQ2"/>
<dbReference type="GO" id="GO:0019433">
    <property type="term" value="P:triglyceride catabolic process"/>
    <property type="evidence" value="ECO:0007669"/>
    <property type="project" value="TreeGrafter"/>
</dbReference>
<protein>
    <submittedName>
        <fullName evidence="5">Uncharacterized protein</fullName>
    </submittedName>
</protein>
<dbReference type="PROSITE" id="PS00061">
    <property type="entry name" value="ADH_SHORT"/>
    <property type="match status" value="1"/>
</dbReference>
<dbReference type="Proteomes" id="UP000193240">
    <property type="component" value="Unassembled WGS sequence"/>
</dbReference>
<dbReference type="Pfam" id="PF00106">
    <property type="entry name" value="adh_short"/>
    <property type="match status" value="1"/>
</dbReference>
<keyword evidence="2" id="KW-0521">NADP</keyword>
<dbReference type="PRINTS" id="PR00080">
    <property type="entry name" value="SDRFAMILY"/>
</dbReference>
<dbReference type="InterPro" id="IPR002347">
    <property type="entry name" value="SDR_fam"/>
</dbReference>
<dbReference type="SUPFAM" id="SSF51735">
    <property type="entry name" value="NAD(P)-binding Rossmann-fold domains"/>
    <property type="match status" value="1"/>
</dbReference>
<dbReference type="PANTHER" id="PTHR44169:SF6">
    <property type="entry name" value="NADPH-DEPENDENT 1-ACYLDIHYDROXYACETONE PHOSPHATE REDUCTASE"/>
    <property type="match status" value="1"/>
</dbReference>